<keyword evidence="2" id="KW-1185">Reference proteome</keyword>
<dbReference type="AlphaFoldDB" id="A0A0L6UM88"/>
<organism evidence="1 2">
    <name type="scientific">Puccinia sorghi</name>
    <dbReference type="NCBI Taxonomy" id="27349"/>
    <lineage>
        <taxon>Eukaryota</taxon>
        <taxon>Fungi</taxon>
        <taxon>Dikarya</taxon>
        <taxon>Basidiomycota</taxon>
        <taxon>Pucciniomycotina</taxon>
        <taxon>Pucciniomycetes</taxon>
        <taxon>Pucciniales</taxon>
        <taxon>Pucciniaceae</taxon>
        <taxon>Puccinia</taxon>
    </lineage>
</organism>
<dbReference type="Proteomes" id="UP000037035">
    <property type="component" value="Unassembled WGS sequence"/>
</dbReference>
<dbReference type="EMBL" id="LAVV01010037">
    <property type="protein sequence ID" value="KNZ49641.1"/>
    <property type="molecule type" value="Genomic_DNA"/>
</dbReference>
<protein>
    <submittedName>
        <fullName evidence="1">Uncharacterized protein</fullName>
    </submittedName>
</protein>
<evidence type="ECO:0000313" key="1">
    <source>
        <dbReference type="EMBL" id="KNZ49641.1"/>
    </source>
</evidence>
<accession>A0A0L6UM88</accession>
<feature type="non-terminal residue" evidence="1">
    <location>
        <position position="1"/>
    </location>
</feature>
<sequence>KAQNNYKVAAKSIKHKNPPEDCNNCNTIHTGIPCVHKIQMYLLEKELVDSGDFHAQWHQCMFLFFTHSLYFLPHDG</sequence>
<evidence type="ECO:0000313" key="2">
    <source>
        <dbReference type="Proteomes" id="UP000037035"/>
    </source>
</evidence>
<dbReference type="VEuPathDB" id="FungiDB:VP01_4885g2"/>
<proteinExistence type="predicted"/>
<gene>
    <name evidence="1" type="ORF">VP01_4885g2</name>
</gene>
<comment type="caution">
    <text evidence="1">The sequence shown here is derived from an EMBL/GenBank/DDBJ whole genome shotgun (WGS) entry which is preliminary data.</text>
</comment>
<name>A0A0L6UM88_9BASI</name>
<reference evidence="1 2" key="1">
    <citation type="submission" date="2015-08" db="EMBL/GenBank/DDBJ databases">
        <title>Next Generation Sequencing and Analysis of the Genome of Puccinia sorghi L Schw, the Causal Agent of Maize Common Rust.</title>
        <authorList>
            <person name="Rochi L."/>
            <person name="Burguener G."/>
            <person name="Darino M."/>
            <person name="Turjanski A."/>
            <person name="Kreff E."/>
            <person name="Dieguez M.J."/>
            <person name="Sacco F."/>
        </authorList>
    </citation>
    <scope>NUCLEOTIDE SEQUENCE [LARGE SCALE GENOMIC DNA]</scope>
    <source>
        <strain evidence="1 2">RO10H11247</strain>
    </source>
</reference>